<evidence type="ECO:0000313" key="2">
    <source>
        <dbReference type="Proteomes" id="UP000500938"/>
    </source>
</evidence>
<evidence type="ECO:0000313" key="1">
    <source>
        <dbReference type="EMBL" id="QJR38324.1"/>
    </source>
</evidence>
<dbReference type="PANTHER" id="PTHR30575">
    <property type="entry name" value="PEPTIDASE M20"/>
    <property type="match status" value="1"/>
</dbReference>
<protein>
    <submittedName>
        <fullName evidence="1">Amidohydrolase</fullName>
    </submittedName>
</protein>
<keyword evidence="2" id="KW-1185">Reference proteome</keyword>
<accession>A0A6M4IU97</accession>
<dbReference type="EMBL" id="CP053085">
    <property type="protein sequence ID" value="QJR38324.1"/>
    <property type="molecule type" value="Genomic_DNA"/>
</dbReference>
<dbReference type="SUPFAM" id="SSF53187">
    <property type="entry name" value="Zn-dependent exopeptidases"/>
    <property type="match status" value="1"/>
</dbReference>
<dbReference type="InterPro" id="IPR052030">
    <property type="entry name" value="Peptidase_M20/M20A_hydrolases"/>
</dbReference>
<name>A0A6M4IU97_9BACT</name>
<keyword evidence="1" id="KW-0378">Hydrolase</keyword>
<dbReference type="SUPFAM" id="SSF55031">
    <property type="entry name" value="Bacterial exopeptidase dimerisation domain"/>
    <property type="match status" value="1"/>
</dbReference>
<reference evidence="1 2" key="1">
    <citation type="submission" date="2020-05" db="EMBL/GenBank/DDBJ databases">
        <title>Complete genome sequence of Gemmatimonas greenlandica TET16.</title>
        <authorList>
            <person name="Zeng Y."/>
        </authorList>
    </citation>
    <scope>NUCLEOTIDE SEQUENCE [LARGE SCALE GENOMIC DNA]</scope>
    <source>
        <strain evidence="1 2">TET16</strain>
    </source>
</reference>
<dbReference type="KEGG" id="ggr:HKW67_19655"/>
<dbReference type="GO" id="GO:0071713">
    <property type="term" value="F:para-aminobenzoyl-glutamate hydrolase activity"/>
    <property type="evidence" value="ECO:0007669"/>
    <property type="project" value="TreeGrafter"/>
</dbReference>
<dbReference type="Gene3D" id="3.40.630.10">
    <property type="entry name" value="Zn peptidases"/>
    <property type="match status" value="2"/>
</dbReference>
<dbReference type="PANTHER" id="PTHR30575:SF0">
    <property type="entry name" value="XAA-ARG DIPEPTIDASE"/>
    <property type="match status" value="1"/>
</dbReference>
<dbReference type="Gene3D" id="3.30.70.360">
    <property type="match status" value="1"/>
</dbReference>
<gene>
    <name evidence="1" type="ORF">HKW67_19655</name>
</gene>
<organism evidence="1 2">
    <name type="scientific">Gemmatimonas groenlandica</name>
    <dbReference type="NCBI Taxonomy" id="2732249"/>
    <lineage>
        <taxon>Bacteria</taxon>
        <taxon>Pseudomonadati</taxon>
        <taxon>Gemmatimonadota</taxon>
        <taxon>Gemmatimonadia</taxon>
        <taxon>Gemmatimonadales</taxon>
        <taxon>Gemmatimonadaceae</taxon>
        <taxon>Gemmatimonas</taxon>
    </lineage>
</organism>
<dbReference type="AlphaFoldDB" id="A0A6M4IU97"/>
<dbReference type="GO" id="GO:0046657">
    <property type="term" value="P:folic acid catabolic process"/>
    <property type="evidence" value="ECO:0007669"/>
    <property type="project" value="TreeGrafter"/>
</dbReference>
<proteinExistence type="predicted"/>
<dbReference type="InterPro" id="IPR036264">
    <property type="entry name" value="Bact_exopeptidase_dim_dom"/>
</dbReference>
<dbReference type="GO" id="GO:0016805">
    <property type="term" value="F:dipeptidase activity"/>
    <property type="evidence" value="ECO:0007669"/>
    <property type="project" value="TreeGrafter"/>
</dbReference>
<dbReference type="Proteomes" id="UP000500938">
    <property type="component" value="Chromosome"/>
</dbReference>
<sequence length="539" mass="58790">MLAQGATPPAATTAAAPVDPRLEKLKAEALVMVESRAKQVQEIVDMLFSFQELGFQEFESQRYITTLLAKEGFTIEKGVAGIPSAWTAKWSYGTGKPEISLGSDVDGIPQASNKPGVGYKDPMVTGGPGHGEGHNSGQAVNIVAAIVVKQLMQRDKINGTLLLWPGIAEEQMAGKAFLVRAGIFKNTDVTLFTHVGNDLGVSWGASGSSALLSAEFRFKGSSAHAAGSPWSGKSALDAVMLMGQGWEYKREHLRLQQRSHYVIKDGGDQPNVVPSTASIWFYFREQDYPRTMALFEVGKKVAEGAAMMTDTKLDTILILGSGWSGHFSKPIAQAMHANVQTVGMPKWDDKDQTLAKGIQKELGSPDFGLSEQVNKELRGAETPQNWMGGGSDDIGDVSWNMPTITLRYPSNIPGLPGHNWANAIAMATPIAHKGALAGAKVQALTMLDIMLTPKVVADAWDYFKNVQTKNVTYTPFIRPQDMPPTYLNADIMARYKTQLQKFYYDPTKFKTYMEQLGIEYPTVRPQVVAPKGDDGREKQ</sequence>
<dbReference type="GO" id="GO:0005737">
    <property type="term" value="C:cytoplasm"/>
    <property type="evidence" value="ECO:0007669"/>
    <property type="project" value="TreeGrafter"/>
</dbReference>